<evidence type="ECO:0000313" key="10">
    <source>
        <dbReference type="Proteomes" id="UP000253940"/>
    </source>
</evidence>
<dbReference type="GO" id="GO:0003723">
    <property type="term" value="F:RNA binding"/>
    <property type="evidence" value="ECO:0007669"/>
    <property type="project" value="UniProtKB-UniRule"/>
</dbReference>
<comment type="catalytic activity">
    <reaction evidence="6">
        <text>guanosine(2445) in 23S rRNA + S-adenosyl-L-methionine = N(2)-methylguanosine(2445) in 23S rRNA + S-adenosyl-L-homocysteine + H(+)</text>
        <dbReference type="Rhea" id="RHEA:42740"/>
        <dbReference type="Rhea" id="RHEA-COMP:10215"/>
        <dbReference type="Rhea" id="RHEA-COMP:10216"/>
        <dbReference type="ChEBI" id="CHEBI:15378"/>
        <dbReference type="ChEBI" id="CHEBI:57856"/>
        <dbReference type="ChEBI" id="CHEBI:59789"/>
        <dbReference type="ChEBI" id="CHEBI:74269"/>
        <dbReference type="ChEBI" id="CHEBI:74481"/>
        <dbReference type="EC" id="2.1.1.173"/>
    </reaction>
</comment>
<dbReference type="OrthoDB" id="9809404at2"/>
<dbReference type="PANTHER" id="PTHR47313:SF1">
    <property type="entry name" value="RIBOSOMAL RNA LARGE SUBUNIT METHYLTRANSFERASE K_L"/>
    <property type="match status" value="1"/>
</dbReference>
<evidence type="ECO:0000256" key="7">
    <source>
        <dbReference type="PROSITE-ProRule" id="PRU00529"/>
    </source>
</evidence>
<evidence type="ECO:0000256" key="6">
    <source>
        <dbReference type="HAMAP-Rule" id="MF_01858"/>
    </source>
</evidence>
<dbReference type="InterPro" id="IPR019614">
    <property type="entry name" value="SAM-dep_methyl-trfase"/>
</dbReference>
<evidence type="ECO:0000256" key="5">
    <source>
        <dbReference type="ARBA" id="ARBA00022691"/>
    </source>
</evidence>
<dbReference type="Pfam" id="PF02926">
    <property type="entry name" value="THUMP"/>
    <property type="match status" value="1"/>
</dbReference>
<evidence type="ECO:0000313" key="9">
    <source>
        <dbReference type="EMBL" id="AXI02465.1"/>
    </source>
</evidence>
<dbReference type="InterPro" id="IPR029063">
    <property type="entry name" value="SAM-dependent_MTases_sf"/>
</dbReference>
<dbReference type="PANTHER" id="PTHR47313">
    <property type="entry name" value="RIBOSOMAL RNA LARGE SUBUNIT METHYLTRANSFERASE K/L"/>
    <property type="match status" value="1"/>
</dbReference>
<dbReference type="PIRSF" id="PIRSF037618">
    <property type="entry name" value="RNA_Mtase_bacteria_prd"/>
    <property type="match status" value="1"/>
</dbReference>
<dbReference type="EMBL" id="CP031222">
    <property type="protein sequence ID" value="AXI02465.1"/>
    <property type="molecule type" value="Genomic_DNA"/>
</dbReference>
<dbReference type="Gene3D" id="3.30.750.80">
    <property type="entry name" value="RNA methyltransferase domain (HRMD) like"/>
    <property type="match status" value="1"/>
</dbReference>
<dbReference type="InterPro" id="IPR017244">
    <property type="entry name" value="23SrRNA_methyltr_KL"/>
</dbReference>
<dbReference type="EC" id="2.1.1.264" evidence="6"/>
<keyword evidence="4 6" id="KW-0808">Transferase</keyword>
<protein>
    <recommendedName>
        <fullName evidence="6">Ribosomal RNA large subunit methyltransferase K/L</fullName>
    </recommendedName>
    <domain>
        <recommendedName>
            <fullName evidence="6">23S rRNA m2G2445 methyltransferase</fullName>
            <ecNumber evidence="6">2.1.1.173</ecNumber>
        </recommendedName>
        <alternativeName>
            <fullName evidence="6">rRNA (guanine-N(2)-)-methyltransferase RlmL</fullName>
        </alternativeName>
    </domain>
    <domain>
        <recommendedName>
            <fullName evidence="6">23S rRNA m7G2069 methyltransferase</fullName>
            <ecNumber evidence="6">2.1.1.264</ecNumber>
        </recommendedName>
        <alternativeName>
            <fullName evidence="6">rRNA (guanine-N(7)-)-methyltransferase RlmK</fullName>
        </alternativeName>
    </domain>
</protein>
<dbReference type="Pfam" id="PF01170">
    <property type="entry name" value="UPF0020"/>
    <property type="match status" value="1"/>
</dbReference>
<dbReference type="InterPro" id="IPR004114">
    <property type="entry name" value="THUMP_dom"/>
</dbReference>
<dbReference type="CDD" id="cd11715">
    <property type="entry name" value="THUMP_AdoMetMT"/>
    <property type="match status" value="1"/>
</dbReference>
<dbReference type="Pfam" id="PF22020">
    <property type="entry name" value="RlmL_1st"/>
    <property type="match status" value="1"/>
</dbReference>
<dbReference type="SUPFAM" id="SSF53335">
    <property type="entry name" value="S-adenosyl-L-methionine-dependent methyltransferases"/>
    <property type="match status" value="2"/>
</dbReference>
<evidence type="ECO:0000256" key="2">
    <source>
        <dbReference type="ARBA" id="ARBA00022552"/>
    </source>
</evidence>
<dbReference type="InterPro" id="IPR000241">
    <property type="entry name" value="RlmKL-like_Mtase"/>
</dbReference>
<gene>
    <name evidence="6" type="primary">rlmL</name>
    <name evidence="9" type="ORF">HYN46_06260</name>
</gene>
<dbReference type="PROSITE" id="PS51165">
    <property type="entry name" value="THUMP"/>
    <property type="match status" value="1"/>
</dbReference>
<comment type="catalytic activity">
    <reaction evidence="6">
        <text>guanosine(2069) in 23S rRNA + S-adenosyl-L-methionine = N(2)-methylguanosine(2069) in 23S rRNA + S-adenosyl-L-homocysteine + H(+)</text>
        <dbReference type="Rhea" id="RHEA:43772"/>
        <dbReference type="Rhea" id="RHEA-COMP:10688"/>
        <dbReference type="Rhea" id="RHEA-COMP:10689"/>
        <dbReference type="ChEBI" id="CHEBI:15378"/>
        <dbReference type="ChEBI" id="CHEBI:57856"/>
        <dbReference type="ChEBI" id="CHEBI:59789"/>
        <dbReference type="ChEBI" id="CHEBI:74269"/>
        <dbReference type="ChEBI" id="CHEBI:74481"/>
        <dbReference type="EC" id="2.1.1.264"/>
    </reaction>
</comment>
<dbReference type="AlphaFoldDB" id="A0A345P5A6"/>
<comment type="function">
    <text evidence="6">Specifically methylates the guanine in position 2445 (m2G2445) and the guanine in position 2069 (m7G2069) of 23S rRNA.</text>
</comment>
<evidence type="ECO:0000256" key="4">
    <source>
        <dbReference type="ARBA" id="ARBA00022679"/>
    </source>
</evidence>
<dbReference type="Pfam" id="PF10672">
    <property type="entry name" value="Methyltrans_SAM"/>
    <property type="match status" value="1"/>
</dbReference>
<dbReference type="PROSITE" id="PS00092">
    <property type="entry name" value="N6_MTASE"/>
    <property type="match status" value="1"/>
</dbReference>
<evidence type="ECO:0000256" key="3">
    <source>
        <dbReference type="ARBA" id="ARBA00022603"/>
    </source>
</evidence>
<evidence type="ECO:0000256" key="1">
    <source>
        <dbReference type="ARBA" id="ARBA00022490"/>
    </source>
</evidence>
<dbReference type="Proteomes" id="UP000253940">
    <property type="component" value="Chromosome"/>
</dbReference>
<dbReference type="Gene3D" id="3.40.50.150">
    <property type="entry name" value="Vaccinia Virus protein VP39"/>
    <property type="match status" value="2"/>
</dbReference>
<name>A0A345P5A6_9GAMM</name>
<accession>A0A345P5A6</accession>
<comment type="similarity">
    <text evidence="6">Belongs to the methyltransferase superfamily. RlmKL family.</text>
</comment>
<keyword evidence="5 6" id="KW-0949">S-adenosyl-L-methionine</keyword>
<dbReference type="KEGG" id="mbah:HYN46_06260"/>
<dbReference type="GO" id="GO:0005737">
    <property type="term" value="C:cytoplasm"/>
    <property type="evidence" value="ECO:0007669"/>
    <property type="project" value="UniProtKB-SubCell"/>
</dbReference>
<dbReference type="SMART" id="SM00981">
    <property type="entry name" value="THUMP"/>
    <property type="match status" value="1"/>
</dbReference>
<comment type="subcellular location">
    <subcellularLocation>
        <location evidence="6">Cytoplasm</location>
    </subcellularLocation>
</comment>
<dbReference type="GO" id="GO:0052915">
    <property type="term" value="F:23S rRNA (guanine(2445)-N(2))-methyltransferase activity"/>
    <property type="evidence" value="ECO:0007669"/>
    <property type="project" value="UniProtKB-UniRule"/>
</dbReference>
<organism evidence="9 10">
    <name type="scientific">Aquirhabdus parva</name>
    <dbReference type="NCBI Taxonomy" id="2283318"/>
    <lineage>
        <taxon>Bacteria</taxon>
        <taxon>Pseudomonadati</taxon>
        <taxon>Pseudomonadota</taxon>
        <taxon>Gammaproteobacteria</taxon>
        <taxon>Moraxellales</taxon>
        <taxon>Moraxellaceae</taxon>
        <taxon>Aquirhabdus</taxon>
    </lineage>
</organism>
<dbReference type="RefSeq" id="WP_114898575.1">
    <property type="nucleotide sequence ID" value="NZ_CP031222.1"/>
</dbReference>
<sequence length="752" mass="85522">MTASKRRSIYHITCADGLERLLAEEVVELGATIVDHQPPFQQGRVIIEGTLETAYRICLWSRLASRVLLPLFTVEVERQDVRDVAEELFEAARDFDWSLIFSPQSTFVVRIQTERDVKMNSQFATLRVKDAVVDSFMDSHGRRPSIDTQNAEITLTVLAGLRNHTFSLDLSGDSLHRRGYRHAMTDAPLKENLAAAILRLANWHTNKYNTLIDPMCGSGTFVIEALLMATDRAAGLNRRFGFTGWSGHDGQIWKELKLEAQDRFEAALSKLVDADEYPLIVYAFDADWEAVKATRTNIIAAGLERCLPFIKLEERTLADWPDFHLQSASAEHPDTALIITNPPYGERLGDKVSNRALYQGLGYNLQKFAPSQTAAIIASQIEQADVLQLTNISNTRLMNGKLPIYIRIGDILPTSTKPSFLQAWQTPNIQLPEESASAQDFVNRLIKNIANLKKQAVREGVSNLRIYDADLPEFNLAVDLYGDQVHVQEYAPPKIIDPEKAKTRFNLALAAVRQVLNLPRENVYIKTRARQKGNEQYEKKSDTGKRLIVQEGRARLYVNFTDYLDTGLFLDHRPMRLKIAQEARGKHFLNLYSYTCTASVHAALGGAASTTSVDLSNTYLDWGKNNFALNGLTVDHPDQQHQFFAAEVFEWLKEGSEMYDLIFIDPPTFSNSKKFFGTFDIQRDHMSLIKRAMNRLTSDGVLYFSNNFRRFELDELLPEMFEIKEITQSTIGFDFKRNTKIHKAWEIRHFPV</sequence>
<keyword evidence="2 6" id="KW-0698">rRNA processing</keyword>
<dbReference type="EC" id="2.1.1.173" evidence="6"/>
<keyword evidence="7" id="KW-0694">RNA-binding</keyword>
<dbReference type="NCBIfam" id="NF008748">
    <property type="entry name" value="PRK11783.1"/>
    <property type="match status" value="1"/>
</dbReference>
<evidence type="ECO:0000259" key="8">
    <source>
        <dbReference type="PROSITE" id="PS51165"/>
    </source>
</evidence>
<dbReference type="InterPro" id="IPR053943">
    <property type="entry name" value="RlmKL-like_Mtase_CS"/>
</dbReference>
<keyword evidence="10" id="KW-1185">Reference proteome</keyword>
<keyword evidence="1 6" id="KW-0963">Cytoplasm</keyword>
<reference evidence="9 10" key="1">
    <citation type="submission" date="2018-07" db="EMBL/GenBank/DDBJ databases">
        <title>Genome sequencing of Moraxellaceae gen. HYN0046.</title>
        <authorList>
            <person name="Kim M."/>
            <person name="Yi H."/>
        </authorList>
    </citation>
    <scope>NUCLEOTIDE SEQUENCE [LARGE SCALE GENOMIC DNA]</scope>
    <source>
        <strain evidence="9 10">HYN0046</strain>
    </source>
</reference>
<dbReference type="InterPro" id="IPR054170">
    <property type="entry name" value="RlmL_1st"/>
</dbReference>
<dbReference type="HAMAP" id="MF_01858">
    <property type="entry name" value="23SrRNA_methyltr_KL"/>
    <property type="match status" value="1"/>
</dbReference>
<dbReference type="Gene3D" id="3.30.2130.30">
    <property type="match status" value="1"/>
</dbReference>
<feature type="domain" description="THUMP" evidence="8">
    <location>
        <begin position="53"/>
        <end position="170"/>
    </location>
</feature>
<dbReference type="PROSITE" id="PS01261">
    <property type="entry name" value="UPF0020"/>
    <property type="match status" value="1"/>
</dbReference>
<proteinExistence type="inferred from homology"/>
<dbReference type="InterPro" id="IPR002052">
    <property type="entry name" value="DNA_methylase_N6_adenine_CS"/>
</dbReference>
<dbReference type="GO" id="GO:0070043">
    <property type="term" value="F:rRNA (guanine-N7-)-methyltransferase activity"/>
    <property type="evidence" value="ECO:0007669"/>
    <property type="project" value="UniProtKB-UniRule"/>
</dbReference>
<keyword evidence="3 6" id="KW-0489">Methyltransferase</keyword>